<reference evidence="1 2" key="1">
    <citation type="journal article" date="2016" name="Nat. Commun.">
        <title>Thousands of microbial genomes shed light on interconnected biogeochemical processes in an aquifer system.</title>
        <authorList>
            <person name="Anantharaman K."/>
            <person name="Brown C.T."/>
            <person name="Hug L.A."/>
            <person name="Sharon I."/>
            <person name="Castelle C.J."/>
            <person name="Probst A.J."/>
            <person name="Thomas B.C."/>
            <person name="Singh A."/>
            <person name="Wilkins M.J."/>
            <person name="Karaoz U."/>
            <person name="Brodie E.L."/>
            <person name="Williams K.H."/>
            <person name="Hubbard S.S."/>
            <person name="Banfield J.F."/>
        </authorList>
    </citation>
    <scope>NUCLEOTIDE SEQUENCE [LARGE SCALE GENOMIC DNA]</scope>
</reference>
<proteinExistence type="predicted"/>
<dbReference type="AlphaFoldDB" id="A0A1F5YI65"/>
<dbReference type="Proteomes" id="UP000178230">
    <property type="component" value="Unassembled WGS sequence"/>
</dbReference>
<gene>
    <name evidence="1" type="ORF">A2Y99_03015</name>
</gene>
<dbReference type="EMBL" id="MFIY01000037">
    <property type="protein sequence ID" value="OGF99844.1"/>
    <property type="molecule type" value="Genomic_DNA"/>
</dbReference>
<protein>
    <submittedName>
        <fullName evidence="1">Uncharacterized protein</fullName>
    </submittedName>
</protein>
<accession>A0A1F5YI65</accession>
<name>A0A1F5YI65_9BACT</name>
<evidence type="ECO:0000313" key="1">
    <source>
        <dbReference type="EMBL" id="OGF99844.1"/>
    </source>
</evidence>
<sequence length="143" mass="16186">MTEPDIYSRPPKYQPSGIEVVRLGSLPVKSESLVEVYFDHCRAAAPFTAKVIAYKGRSAIVEPVVPFVRQFNPELAPYPEVKEKHRLHRTPTNEDFVFCEHDASGTVNVRQGSHDRSRLYEDRGAFRFVISLHTAVRAVPPLP</sequence>
<evidence type="ECO:0000313" key="2">
    <source>
        <dbReference type="Proteomes" id="UP000178230"/>
    </source>
</evidence>
<comment type="caution">
    <text evidence="1">The sequence shown here is derived from an EMBL/GenBank/DDBJ whole genome shotgun (WGS) entry which is preliminary data.</text>
</comment>
<organism evidence="1 2">
    <name type="scientific">Candidatus Gottesmanbacteria bacterium RBG_13_37_7</name>
    <dbReference type="NCBI Taxonomy" id="1798369"/>
    <lineage>
        <taxon>Bacteria</taxon>
        <taxon>Candidatus Gottesmaniibacteriota</taxon>
    </lineage>
</organism>